<accession>A0A975Q1S4</accession>
<name>A0A975Q1S4_9SPHN</name>
<reference evidence="2" key="1">
    <citation type="submission" date="2021-04" db="EMBL/GenBank/DDBJ databases">
        <title>Isolation of p-tert-butylphenol degrading bacteria Sphingobium phenoxybenzoativorans Tas13 from active sludge.</title>
        <authorList>
            <person name="Li Y."/>
        </authorList>
    </citation>
    <scope>NUCLEOTIDE SEQUENCE</scope>
    <source>
        <strain evidence="2">Tas13</strain>
    </source>
</reference>
<proteinExistence type="predicted"/>
<dbReference type="RefSeq" id="WP_212609207.1">
    <property type="nucleotide sequence ID" value="NZ_CP073910.1"/>
</dbReference>
<dbReference type="PANTHER" id="PTHR43685:SF2">
    <property type="entry name" value="GLYCOSYLTRANSFERASE 2-LIKE DOMAIN-CONTAINING PROTEIN"/>
    <property type="match status" value="1"/>
</dbReference>
<dbReference type="InterPro" id="IPR029044">
    <property type="entry name" value="Nucleotide-diphossugar_trans"/>
</dbReference>
<evidence type="ECO:0000313" key="2">
    <source>
        <dbReference type="EMBL" id="QUT05683.1"/>
    </source>
</evidence>
<dbReference type="InterPro" id="IPR050834">
    <property type="entry name" value="Glycosyltransf_2"/>
</dbReference>
<dbReference type="PANTHER" id="PTHR43685">
    <property type="entry name" value="GLYCOSYLTRANSFERASE"/>
    <property type="match status" value="1"/>
</dbReference>
<dbReference type="InterPro" id="IPR001173">
    <property type="entry name" value="Glyco_trans_2-like"/>
</dbReference>
<dbReference type="Pfam" id="PF00535">
    <property type="entry name" value="Glycos_transf_2"/>
    <property type="match status" value="1"/>
</dbReference>
<organism evidence="2 3">
    <name type="scientific">Sphingobium phenoxybenzoativorans</name>
    <dbReference type="NCBI Taxonomy" id="1592790"/>
    <lineage>
        <taxon>Bacteria</taxon>
        <taxon>Pseudomonadati</taxon>
        <taxon>Pseudomonadota</taxon>
        <taxon>Alphaproteobacteria</taxon>
        <taxon>Sphingomonadales</taxon>
        <taxon>Sphingomonadaceae</taxon>
        <taxon>Sphingobium</taxon>
    </lineage>
</organism>
<feature type="domain" description="Glycosyltransferase 2-like" evidence="1">
    <location>
        <begin position="10"/>
        <end position="140"/>
    </location>
</feature>
<evidence type="ECO:0000313" key="3">
    <source>
        <dbReference type="Proteomes" id="UP000681425"/>
    </source>
</evidence>
<dbReference type="KEGG" id="spph:KFK14_22490"/>
<gene>
    <name evidence="2" type="ORF">KFK14_22490</name>
</gene>
<dbReference type="SUPFAM" id="SSF53448">
    <property type="entry name" value="Nucleotide-diphospho-sugar transferases"/>
    <property type="match status" value="1"/>
</dbReference>
<dbReference type="AlphaFoldDB" id="A0A975Q1S4"/>
<dbReference type="Proteomes" id="UP000681425">
    <property type="component" value="Chromosome"/>
</dbReference>
<dbReference type="Gene3D" id="3.90.550.10">
    <property type="entry name" value="Spore Coat Polysaccharide Biosynthesis Protein SpsA, Chain A"/>
    <property type="match status" value="1"/>
</dbReference>
<evidence type="ECO:0000259" key="1">
    <source>
        <dbReference type="Pfam" id="PF00535"/>
    </source>
</evidence>
<keyword evidence="3" id="KW-1185">Reference proteome</keyword>
<dbReference type="EMBL" id="CP073910">
    <property type="protein sequence ID" value="QUT05683.1"/>
    <property type="molecule type" value="Genomic_DNA"/>
</dbReference>
<protein>
    <submittedName>
        <fullName evidence="2">Glycosyltransferase family 2 protein</fullName>
    </submittedName>
</protein>
<sequence length="294" mass="33073">MKQKTVDVAVIITSYNHAHFLASAIDSVLAQSRMPREIIVVDDGSRDDPAAIVARYPDVRIIRQDNKGLACARNTGLRASTADHILFLDADDQLRSQAISYGLELLDADPYAAFGYAAYDIVTVEEARPAIFRSAPRWAYAAFLRENLIGMHATVLYRRTPLESIGGFREELRACEDYDLYLRLSRRYPVTCGSAVTAEYWHHGGNMSADSAMMLTSVLNVLRFQRSEARDAGEYDALRAGVRQWKKLYCERWLRAVWRTPVSRKIGQGFSLLRTAPFELVLATATLLFKKVTG</sequence>
<dbReference type="CDD" id="cd00761">
    <property type="entry name" value="Glyco_tranf_GTA_type"/>
    <property type="match status" value="1"/>
</dbReference>